<comment type="caution">
    <text evidence="1">The sequence shown here is derived from an EMBL/GenBank/DDBJ whole genome shotgun (WGS) entry which is preliminary data.</text>
</comment>
<dbReference type="Proteomes" id="UP001648503">
    <property type="component" value="Unassembled WGS sequence"/>
</dbReference>
<protein>
    <submittedName>
        <fullName evidence="1">Uncharacterized protein</fullName>
    </submittedName>
</protein>
<gene>
    <name evidence="1" type="ORF">BASA50_008078</name>
</gene>
<accession>A0ABQ8F579</accession>
<sequence>MRQILPKTLTVLDAIKFMWKYWYLVTDETIQKCFSKCGFAVPAIQQEDMTEILEQEEELASLAERIRVDESKLVIEEHLSQFDIQEEENLIVQLVG</sequence>
<name>A0ABQ8F579_9FUNG</name>
<proteinExistence type="predicted"/>
<dbReference type="EMBL" id="JAFCIX010000379">
    <property type="protein sequence ID" value="KAH6592462.1"/>
    <property type="molecule type" value="Genomic_DNA"/>
</dbReference>
<keyword evidence="2" id="KW-1185">Reference proteome</keyword>
<evidence type="ECO:0000313" key="2">
    <source>
        <dbReference type="Proteomes" id="UP001648503"/>
    </source>
</evidence>
<evidence type="ECO:0000313" key="1">
    <source>
        <dbReference type="EMBL" id="KAH6592462.1"/>
    </source>
</evidence>
<organism evidence="1 2">
    <name type="scientific">Batrachochytrium salamandrivorans</name>
    <dbReference type="NCBI Taxonomy" id="1357716"/>
    <lineage>
        <taxon>Eukaryota</taxon>
        <taxon>Fungi</taxon>
        <taxon>Fungi incertae sedis</taxon>
        <taxon>Chytridiomycota</taxon>
        <taxon>Chytridiomycota incertae sedis</taxon>
        <taxon>Chytridiomycetes</taxon>
        <taxon>Rhizophydiales</taxon>
        <taxon>Rhizophydiales incertae sedis</taxon>
        <taxon>Batrachochytrium</taxon>
    </lineage>
</organism>
<reference evidence="1 2" key="1">
    <citation type="submission" date="2021-02" db="EMBL/GenBank/DDBJ databases">
        <title>Variation within the Batrachochytrium salamandrivorans European outbreak.</title>
        <authorList>
            <person name="Kelly M."/>
            <person name="Pasmans F."/>
            <person name="Shea T.P."/>
            <person name="Munoz J.F."/>
            <person name="Carranza S."/>
            <person name="Cuomo C.A."/>
            <person name="Martel A."/>
        </authorList>
    </citation>
    <scope>NUCLEOTIDE SEQUENCE [LARGE SCALE GENOMIC DNA]</scope>
    <source>
        <strain evidence="1 2">AMFP18/2</strain>
    </source>
</reference>